<name>A0AAN8MEZ0_9PEZI</name>
<proteinExistence type="predicted"/>
<evidence type="ECO:0000313" key="3">
    <source>
        <dbReference type="EMBL" id="KAK6330697.1"/>
    </source>
</evidence>
<feature type="region of interest" description="Disordered" evidence="1">
    <location>
        <begin position="526"/>
        <end position="695"/>
    </location>
</feature>
<feature type="region of interest" description="Disordered" evidence="1">
    <location>
        <begin position="405"/>
        <end position="501"/>
    </location>
</feature>
<evidence type="ECO:0000256" key="1">
    <source>
        <dbReference type="SAM" id="MobiDB-lite"/>
    </source>
</evidence>
<accession>A0AAN8MEZ0</accession>
<evidence type="ECO:0000256" key="2">
    <source>
        <dbReference type="SAM" id="SignalP"/>
    </source>
</evidence>
<feature type="compositionally biased region" description="Low complexity" evidence="1">
    <location>
        <begin position="555"/>
        <end position="582"/>
    </location>
</feature>
<dbReference type="Proteomes" id="UP001313282">
    <property type="component" value="Unassembled WGS sequence"/>
</dbReference>
<feature type="region of interest" description="Disordered" evidence="1">
    <location>
        <begin position="333"/>
        <end position="380"/>
    </location>
</feature>
<organism evidence="3 4">
    <name type="scientific">Orbilia javanica</name>
    <dbReference type="NCBI Taxonomy" id="47235"/>
    <lineage>
        <taxon>Eukaryota</taxon>
        <taxon>Fungi</taxon>
        <taxon>Dikarya</taxon>
        <taxon>Ascomycota</taxon>
        <taxon>Pezizomycotina</taxon>
        <taxon>Orbiliomycetes</taxon>
        <taxon>Orbiliales</taxon>
        <taxon>Orbiliaceae</taxon>
        <taxon>Orbilia</taxon>
    </lineage>
</organism>
<reference evidence="3 4" key="1">
    <citation type="submission" date="2019-10" db="EMBL/GenBank/DDBJ databases">
        <authorList>
            <person name="Palmer J.M."/>
        </authorList>
    </citation>
    <scope>NUCLEOTIDE SEQUENCE [LARGE SCALE GENOMIC DNA]</scope>
    <source>
        <strain evidence="3 4">TWF718</strain>
    </source>
</reference>
<comment type="caution">
    <text evidence="3">The sequence shown here is derived from an EMBL/GenBank/DDBJ whole genome shotgun (WGS) entry which is preliminary data.</text>
</comment>
<dbReference type="EMBL" id="JAVHNR010000011">
    <property type="protein sequence ID" value="KAK6330697.1"/>
    <property type="molecule type" value="Genomic_DNA"/>
</dbReference>
<feature type="compositionally biased region" description="Basic and acidic residues" evidence="1">
    <location>
        <begin position="659"/>
        <end position="685"/>
    </location>
</feature>
<feature type="compositionally biased region" description="Low complexity" evidence="1">
    <location>
        <begin position="530"/>
        <end position="546"/>
    </location>
</feature>
<feature type="chain" id="PRO_5042917790" evidence="2">
    <location>
        <begin position="41"/>
        <end position="695"/>
    </location>
</feature>
<evidence type="ECO:0000313" key="4">
    <source>
        <dbReference type="Proteomes" id="UP001313282"/>
    </source>
</evidence>
<sequence>MERFISYIPLKPLYGGSMRSSLSFVVLWALAGSSVALADADTHGIGSKNLAARDITDTVGGADIDLDLDLGPGTGAVEIGDEGEWDENLSIRSLAPEIFEGQEAHAQVNKLSRRAPTRGGTIPMISFNVNPGVVNDDPIIQRKNPAREHWEFLCNWRSPREDFNIRYIYDLLTGHLDDYTNQADWCSGPNNFCTKVWCHSGYFVEVCNYGETPWQVLCGNIIQVARDIVIAKANIAFEVWEKGLVPEEQRSKQQETNDRKKICINHSSVYQPEAIGIAFWNTMPRWFVRLSYGYSDKRVKCSPVGIQPPVQRQAASQEQYMKGWYDKIQLTELEGDDDDDKDKPTNPKPALKVTMDRNKQATEGRVFPPKGSPNDTDPYGLPLYRDPHGTYPIVPNITATTDGYIGPPIENYDPQDFVIPGLSIPEEDEDEDEDDTPTVSKNATGKAANAKPAGPNEVSLDDGKKNDKPNNNSKKSGSKAKHTPFSAASMWFPPGYTRPALFPTIRHKKTSEFHWPSYSKTWTITHHRSAAAQPAKPEKAAPTAGADKSGKTDDSVAAAAATATPASDSARVTSAPAATVPPAAEPTGDVAKSDVKGDVPANTPTAKPSPSGEATSEKPQKPEPTSAKEEPTAVKTEPTGAKEEPAPSKSEAAPPKAEPTPEKNEPKSAPAKDEAQPTSAKDEVKPTAAPTAGAK</sequence>
<gene>
    <name evidence="3" type="ORF">TWF718_002898</name>
</gene>
<feature type="compositionally biased region" description="Acidic residues" evidence="1">
    <location>
        <begin position="425"/>
        <end position="436"/>
    </location>
</feature>
<feature type="compositionally biased region" description="Polar residues" evidence="1">
    <location>
        <begin position="602"/>
        <end position="614"/>
    </location>
</feature>
<keyword evidence="4" id="KW-1185">Reference proteome</keyword>
<dbReference type="AlphaFoldDB" id="A0AAN8MEZ0"/>
<protein>
    <submittedName>
        <fullName evidence="3">Uncharacterized protein</fullName>
    </submittedName>
</protein>
<keyword evidence="2" id="KW-0732">Signal</keyword>
<feature type="compositionally biased region" description="Basic and acidic residues" evidence="1">
    <location>
        <begin position="615"/>
        <end position="632"/>
    </location>
</feature>
<feature type="signal peptide" evidence="2">
    <location>
        <begin position="1"/>
        <end position="40"/>
    </location>
</feature>